<organism evidence="1 2">
    <name type="scientific">Portunus trituberculatus</name>
    <name type="common">Swimming crab</name>
    <name type="synonym">Neptunus trituberculatus</name>
    <dbReference type="NCBI Taxonomy" id="210409"/>
    <lineage>
        <taxon>Eukaryota</taxon>
        <taxon>Metazoa</taxon>
        <taxon>Ecdysozoa</taxon>
        <taxon>Arthropoda</taxon>
        <taxon>Crustacea</taxon>
        <taxon>Multicrustacea</taxon>
        <taxon>Malacostraca</taxon>
        <taxon>Eumalacostraca</taxon>
        <taxon>Eucarida</taxon>
        <taxon>Decapoda</taxon>
        <taxon>Pleocyemata</taxon>
        <taxon>Brachyura</taxon>
        <taxon>Eubrachyura</taxon>
        <taxon>Portunoidea</taxon>
        <taxon>Portunidae</taxon>
        <taxon>Portuninae</taxon>
        <taxon>Portunus</taxon>
    </lineage>
</organism>
<protein>
    <submittedName>
        <fullName evidence="1">Uncharacterized protein</fullName>
    </submittedName>
</protein>
<comment type="caution">
    <text evidence="1">The sequence shown here is derived from an EMBL/GenBank/DDBJ whole genome shotgun (WGS) entry which is preliminary data.</text>
</comment>
<name>A0A5B7I2A2_PORTR</name>
<reference evidence="1 2" key="1">
    <citation type="submission" date="2019-05" db="EMBL/GenBank/DDBJ databases">
        <title>Another draft genome of Portunus trituberculatus and its Hox gene families provides insights of decapod evolution.</title>
        <authorList>
            <person name="Jeong J.-H."/>
            <person name="Song I."/>
            <person name="Kim S."/>
            <person name="Choi T."/>
            <person name="Kim D."/>
            <person name="Ryu S."/>
            <person name="Kim W."/>
        </authorList>
    </citation>
    <scope>NUCLEOTIDE SEQUENCE [LARGE SCALE GENOMIC DNA]</scope>
    <source>
        <tissue evidence="1">Muscle</tissue>
    </source>
</reference>
<keyword evidence="2" id="KW-1185">Reference proteome</keyword>
<gene>
    <name evidence="1" type="ORF">E2C01_072309</name>
</gene>
<evidence type="ECO:0000313" key="2">
    <source>
        <dbReference type="Proteomes" id="UP000324222"/>
    </source>
</evidence>
<proteinExistence type="predicted"/>
<evidence type="ECO:0000313" key="1">
    <source>
        <dbReference type="EMBL" id="MPC77842.1"/>
    </source>
</evidence>
<dbReference type="AlphaFoldDB" id="A0A5B7I2A2"/>
<accession>A0A5B7I2A2</accession>
<sequence>MEGRGCGAVGNARLEMVLCWCRAGVAVSRYEQNQEGYLSATRKGLLSGRGEGWGRLVGCQGAKIWASAGKHDFPPFTKSFLLDTAVMARVIKHDPVSPLLLEVSV</sequence>
<dbReference type="Proteomes" id="UP000324222">
    <property type="component" value="Unassembled WGS sequence"/>
</dbReference>
<dbReference type="EMBL" id="VSRR010046904">
    <property type="protein sequence ID" value="MPC77842.1"/>
    <property type="molecule type" value="Genomic_DNA"/>
</dbReference>